<organism evidence="4 5">
    <name type="scientific">Amycolatopsis rhabdoformis</name>
    <dbReference type="NCBI Taxonomy" id="1448059"/>
    <lineage>
        <taxon>Bacteria</taxon>
        <taxon>Bacillati</taxon>
        <taxon>Actinomycetota</taxon>
        <taxon>Actinomycetes</taxon>
        <taxon>Pseudonocardiales</taxon>
        <taxon>Pseudonocardiaceae</taxon>
        <taxon>Amycolatopsis</taxon>
    </lineage>
</organism>
<evidence type="ECO:0000256" key="1">
    <source>
        <dbReference type="ARBA" id="ARBA00023125"/>
    </source>
</evidence>
<reference evidence="4 5" key="1">
    <citation type="journal article" date="2015" name="Int. J. Syst. Evol. Microbiol.">
        <title>Amycolatopsis rhabdoformis sp. nov., an actinomycete isolated from a tropical forest soil.</title>
        <authorList>
            <person name="Souza W.R."/>
            <person name="Silva R.E."/>
            <person name="Goodfellow M."/>
            <person name="Busarakam K."/>
            <person name="Figueiro F.S."/>
            <person name="Ferreira D."/>
            <person name="Rodrigues-Filho E."/>
            <person name="Moraes L.A.B."/>
            <person name="Zucchi T.D."/>
        </authorList>
    </citation>
    <scope>NUCLEOTIDE SEQUENCE [LARGE SCALE GENOMIC DNA]</scope>
    <source>
        <strain evidence="4 5">NCIMB 14900</strain>
    </source>
</reference>
<dbReference type="InterPro" id="IPR001647">
    <property type="entry name" value="HTH_TetR"/>
</dbReference>
<evidence type="ECO:0000259" key="3">
    <source>
        <dbReference type="PROSITE" id="PS50977"/>
    </source>
</evidence>
<dbReference type="InterPro" id="IPR050109">
    <property type="entry name" value="HTH-type_TetR-like_transc_reg"/>
</dbReference>
<proteinExistence type="predicted"/>
<dbReference type="InterPro" id="IPR009057">
    <property type="entry name" value="Homeodomain-like_sf"/>
</dbReference>
<dbReference type="PROSITE" id="PS50977">
    <property type="entry name" value="HTH_TETR_2"/>
    <property type="match status" value="1"/>
</dbReference>
<evidence type="ECO:0000313" key="4">
    <source>
        <dbReference type="EMBL" id="WSE31286.1"/>
    </source>
</evidence>
<dbReference type="Proteomes" id="UP001330812">
    <property type="component" value="Chromosome"/>
</dbReference>
<keyword evidence="1 2" id="KW-0238">DNA-binding</keyword>
<sequence>MAGRRLSREQRQLQLLDTAAEIVRTEGADSLTLARVAERAGVTKPITYGHFETRTGLLKALYQRIDQQQTDAARASLEVGADTLEAAATVLARFYVECVLHIGREFGPVTAALATTPDMEEILRAGRERYAEAFLAAVRRFVELPDAEGKPLLLGVVGAAETLSREVVAGRLGTDRAIDSIARIITGAVRPS</sequence>
<dbReference type="SUPFAM" id="SSF46689">
    <property type="entry name" value="Homeodomain-like"/>
    <property type="match status" value="1"/>
</dbReference>
<feature type="domain" description="HTH tetR-type" evidence="3">
    <location>
        <begin position="9"/>
        <end position="69"/>
    </location>
</feature>
<dbReference type="PANTHER" id="PTHR30055">
    <property type="entry name" value="HTH-TYPE TRANSCRIPTIONAL REGULATOR RUTR"/>
    <property type="match status" value="1"/>
</dbReference>
<name>A0ABZ1IC33_9PSEU</name>
<keyword evidence="5" id="KW-1185">Reference proteome</keyword>
<dbReference type="PANTHER" id="PTHR30055:SF223">
    <property type="entry name" value="HTH-TYPE TRANSCRIPTIONAL REGULATOR UIDR"/>
    <property type="match status" value="1"/>
</dbReference>
<dbReference type="Gene3D" id="1.10.357.10">
    <property type="entry name" value="Tetracycline Repressor, domain 2"/>
    <property type="match status" value="1"/>
</dbReference>
<evidence type="ECO:0000256" key="2">
    <source>
        <dbReference type="PROSITE-ProRule" id="PRU00335"/>
    </source>
</evidence>
<dbReference type="Pfam" id="PF00440">
    <property type="entry name" value="TetR_N"/>
    <property type="match status" value="1"/>
</dbReference>
<protein>
    <submittedName>
        <fullName evidence="4">TetR/AcrR family transcriptional regulator</fullName>
    </submittedName>
</protein>
<evidence type="ECO:0000313" key="5">
    <source>
        <dbReference type="Proteomes" id="UP001330812"/>
    </source>
</evidence>
<accession>A0ABZ1IC33</accession>
<gene>
    <name evidence="4" type="ORF">VSH64_04060</name>
</gene>
<dbReference type="EMBL" id="CP142149">
    <property type="protein sequence ID" value="WSE31286.1"/>
    <property type="molecule type" value="Genomic_DNA"/>
</dbReference>
<dbReference type="RefSeq" id="WP_326834092.1">
    <property type="nucleotide sequence ID" value="NZ_CP142149.1"/>
</dbReference>
<feature type="DNA-binding region" description="H-T-H motif" evidence="2">
    <location>
        <begin position="32"/>
        <end position="51"/>
    </location>
</feature>
<dbReference type="PRINTS" id="PR00455">
    <property type="entry name" value="HTHTETR"/>
</dbReference>